<dbReference type="OrthoDB" id="351288at2157"/>
<accession>A0A7D5P6D5</accession>
<evidence type="ECO:0000313" key="1">
    <source>
        <dbReference type="EMBL" id="QLH81983.1"/>
    </source>
</evidence>
<evidence type="ECO:0008006" key="3">
    <source>
        <dbReference type="Google" id="ProtNLM"/>
    </source>
</evidence>
<protein>
    <recommendedName>
        <fullName evidence="3">DUF4145 domain-containing protein</fullName>
    </recommendedName>
</protein>
<dbReference type="GeneID" id="56082980"/>
<keyword evidence="2" id="KW-1185">Reference proteome</keyword>
<dbReference type="KEGG" id="hpel:HZS54_10285"/>
<organism evidence="1 2">
    <name type="scientific">Halosimplex pelagicum</name>
    <dbReference type="NCBI Taxonomy" id="869886"/>
    <lineage>
        <taxon>Archaea</taxon>
        <taxon>Methanobacteriati</taxon>
        <taxon>Methanobacteriota</taxon>
        <taxon>Stenosarchaea group</taxon>
        <taxon>Halobacteria</taxon>
        <taxon>Halobacteriales</taxon>
        <taxon>Haloarculaceae</taxon>
        <taxon>Halosimplex</taxon>
    </lineage>
</organism>
<dbReference type="RefSeq" id="WP_179922451.1">
    <property type="nucleotide sequence ID" value="NZ_CP058909.1"/>
</dbReference>
<evidence type="ECO:0000313" key="2">
    <source>
        <dbReference type="Proteomes" id="UP000509346"/>
    </source>
</evidence>
<name>A0A7D5P6D5_9EURY</name>
<proteinExistence type="predicted"/>
<dbReference type="Proteomes" id="UP000509346">
    <property type="component" value="Chromosome"/>
</dbReference>
<reference evidence="1 2" key="1">
    <citation type="submission" date="2020-07" db="EMBL/GenBank/DDBJ databases">
        <title>Halosimplex litoreum sp. nov. and Halosimplex rubrum sp. nov., isolated from different salt environments.</title>
        <authorList>
            <person name="Cui H."/>
        </authorList>
    </citation>
    <scope>NUCLEOTIDE SEQUENCE [LARGE SCALE GENOMIC DNA]</scope>
    <source>
        <strain evidence="1 2">R2</strain>
    </source>
</reference>
<dbReference type="EMBL" id="CP058909">
    <property type="protein sequence ID" value="QLH81983.1"/>
    <property type="molecule type" value="Genomic_DNA"/>
</dbReference>
<dbReference type="AlphaFoldDB" id="A0A7D5P6D5"/>
<sequence>MDRIDFLGFVLLLRDISRLDRYSTRQFTPESESDRGQDVRQLFNQYGVTAQLSTLAGTDSEIYQNYQKAVNEFKERDYRDTVRDLGVASEELIDHFCRQVYKEGEVSDNMTARLNQLDKTEDGLASYIGKTVSAAWWLRNKASHNADYESTEADAHYALLCYQIAVETYVEDFLEAEVSY</sequence>
<gene>
    <name evidence="1" type="ORF">HZS54_10285</name>
</gene>